<name>B8KW91_9GAMM</name>
<keyword evidence="2" id="KW-1185">Reference proteome</keyword>
<dbReference type="OrthoDB" id="9775296at2"/>
<proteinExistence type="predicted"/>
<dbReference type="Gene3D" id="3.40.50.720">
    <property type="entry name" value="NAD(P)-binding Rossmann-like Domain"/>
    <property type="match status" value="1"/>
</dbReference>
<keyword evidence="1" id="KW-0560">Oxidoreductase</keyword>
<dbReference type="PRINTS" id="PR00081">
    <property type="entry name" value="GDHRDH"/>
</dbReference>
<dbReference type="Pfam" id="PF00106">
    <property type="entry name" value="adh_short"/>
    <property type="match status" value="1"/>
</dbReference>
<dbReference type="PANTHER" id="PTHR43313:SF1">
    <property type="entry name" value="3BETA-HYDROXYSTEROID DEHYDROGENASE DHS-16"/>
    <property type="match status" value="1"/>
</dbReference>
<organism evidence="1 2">
    <name type="scientific">Luminiphilus syltensis NOR5-1B</name>
    <dbReference type="NCBI Taxonomy" id="565045"/>
    <lineage>
        <taxon>Bacteria</taxon>
        <taxon>Pseudomonadati</taxon>
        <taxon>Pseudomonadota</taxon>
        <taxon>Gammaproteobacteria</taxon>
        <taxon>Cellvibrionales</taxon>
        <taxon>Halieaceae</taxon>
        <taxon>Luminiphilus</taxon>
    </lineage>
</organism>
<reference evidence="2" key="1">
    <citation type="journal article" date="2013" name="BMC Microbiol.">
        <title>Taxonomy and evolution of bacteriochlorophyll a-containing members of the OM60/NOR5 clade of marine gammaproteobacteria: description of Luminiphilus syltensis gen. nov., sp. nov., reclassification of Haliea rubra as Pseudohaliea rubra gen. nov., comb. nov., and emendation of Chromatocurvus halotolerans.</title>
        <authorList>
            <person name="Spring S."/>
            <person name="Riedel T."/>
            <person name="Sproer C."/>
            <person name="Yan S."/>
            <person name="Harder J."/>
            <person name="Fuchs B.M."/>
        </authorList>
    </citation>
    <scope>NUCLEOTIDE SEQUENCE [LARGE SCALE GENOMIC DNA]</scope>
    <source>
        <strain evidence="2">NOR51-B</strain>
    </source>
</reference>
<dbReference type="HOGENOM" id="CLU_010194_2_0_6"/>
<dbReference type="InterPro" id="IPR002347">
    <property type="entry name" value="SDR_fam"/>
</dbReference>
<dbReference type="SUPFAM" id="SSF51735">
    <property type="entry name" value="NAD(P)-binding Rossmann-fold domains"/>
    <property type="match status" value="1"/>
</dbReference>
<sequence>MTSVLLFTGAFVWIIIVLALASRVWRAFREKAELDVADKTIVVTGCDSGFGEGVMQRLIGRGANVVALTYTEEGAAAALDSGAKAALACDLGNPAGQQWAIDFIHQHAGEELWGIVHSAGIALPGFVEYQPLANYQRTLDVNFMAIVALNKAIIPAIKKAKGRIVMISSVDGIVSLPGNAPYDAAKFALEGYADALRMELSFWDVSVSVVNPSTMKTPLVMQFFESHRPTWEAQQREDPNGSWQQAYPADWLNEYIAVNTPNLERIADDPAVTVKDLEHALIARSPRHRYLSGKFAKTFFRALWLMPERWAHAIKLKTIQPEPRR</sequence>
<gene>
    <name evidence="1" type="ORF">NOR51B_339</name>
</gene>
<dbReference type="eggNOG" id="COG1028">
    <property type="taxonomic scope" value="Bacteria"/>
</dbReference>
<dbReference type="GO" id="GO:0004745">
    <property type="term" value="F:all-trans-retinol dehydrogenase (NAD+) activity"/>
    <property type="evidence" value="ECO:0007669"/>
    <property type="project" value="UniProtKB-EC"/>
</dbReference>
<dbReference type="EMBL" id="DS999411">
    <property type="protein sequence ID" value="EED34402.1"/>
    <property type="molecule type" value="Genomic_DNA"/>
</dbReference>
<dbReference type="EC" id="1.1.1.105" evidence="1"/>
<dbReference type="Proteomes" id="UP000004699">
    <property type="component" value="Unassembled WGS sequence"/>
</dbReference>
<dbReference type="RefSeq" id="WP_009019150.1">
    <property type="nucleotide sequence ID" value="NZ_DS999411.1"/>
</dbReference>
<dbReference type="InterPro" id="IPR036291">
    <property type="entry name" value="NAD(P)-bd_dom_sf"/>
</dbReference>
<dbReference type="AlphaFoldDB" id="B8KW91"/>
<dbReference type="STRING" id="565045.NOR51B_339"/>
<evidence type="ECO:0000313" key="2">
    <source>
        <dbReference type="Proteomes" id="UP000004699"/>
    </source>
</evidence>
<protein>
    <submittedName>
        <fullName evidence="1">Putative 11-cis retinol dehydrogenase</fullName>
        <ecNumber evidence="1">1.1.1.105</ecNumber>
    </submittedName>
</protein>
<accession>B8KW91</accession>
<evidence type="ECO:0000313" key="1">
    <source>
        <dbReference type="EMBL" id="EED34402.1"/>
    </source>
</evidence>
<dbReference type="GO" id="GO:0008202">
    <property type="term" value="P:steroid metabolic process"/>
    <property type="evidence" value="ECO:0007669"/>
    <property type="project" value="TreeGrafter"/>
</dbReference>
<dbReference type="PANTHER" id="PTHR43313">
    <property type="entry name" value="SHORT-CHAIN DEHYDROGENASE/REDUCTASE FAMILY 9C"/>
    <property type="match status" value="1"/>
</dbReference>